<evidence type="ECO:0000313" key="2">
    <source>
        <dbReference type="Proteomes" id="UP000318571"/>
    </source>
</evidence>
<name>A0A553PHK4_TIGCA</name>
<organism evidence="1 2">
    <name type="scientific">Tigriopus californicus</name>
    <name type="common">Marine copepod</name>
    <dbReference type="NCBI Taxonomy" id="6832"/>
    <lineage>
        <taxon>Eukaryota</taxon>
        <taxon>Metazoa</taxon>
        <taxon>Ecdysozoa</taxon>
        <taxon>Arthropoda</taxon>
        <taxon>Crustacea</taxon>
        <taxon>Multicrustacea</taxon>
        <taxon>Hexanauplia</taxon>
        <taxon>Copepoda</taxon>
        <taxon>Harpacticoida</taxon>
        <taxon>Harpacticidae</taxon>
        <taxon>Tigriopus</taxon>
    </lineage>
</organism>
<comment type="caution">
    <text evidence="1">The sequence shown here is derived from an EMBL/GenBank/DDBJ whole genome shotgun (WGS) entry which is preliminary data.</text>
</comment>
<reference evidence="1 2" key="1">
    <citation type="journal article" date="2018" name="Nat. Ecol. Evol.">
        <title>Genomic signatures of mitonuclear coevolution across populations of Tigriopus californicus.</title>
        <authorList>
            <person name="Barreto F.S."/>
            <person name="Watson E.T."/>
            <person name="Lima T.G."/>
            <person name="Willett C.S."/>
            <person name="Edmands S."/>
            <person name="Li W."/>
            <person name="Burton R.S."/>
        </authorList>
    </citation>
    <scope>NUCLEOTIDE SEQUENCE [LARGE SCALE GENOMIC DNA]</scope>
    <source>
        <strain evidence="1 2">San Diego</strain>
    </source>
</reference>
<dbReference type="AlphaFoldDB" id="A0A553PHK4"/>
<feature type="non-terminal residue" evidence="1">
    <location>
        <position position="106"/>
    </location>
</feature>
<sequence length="106" mass="12061">MALGQTRVFHVTGGKGNKIREMIPLIPTDMRMPFEYEAILKKFHSSVDVSSAFNGSVMKADVGLFRAVPTVLILLRRTDYPEQARNLATEYIDNIFLYVLKVLRND</sequence>
<accession>A0A553PHK4</accession>
<proteinExistence type="predicted"/>
<dbReference type="EMBL" id="VCGU01000004">
    <property type="protein sequence ID" value="TRY77159.1"/>
    <property type="molecule type" value="Genomic_DNA"/>
</dbReference>
<evidence type="ECO:0000313" key="1">
    <source>
        <dbReference type="EMBL" id="TRY77159.1"/>
    </source>
</evidence>
<keyword evidence="2" id="KW-1185">Reference proteome</keyword>
<gene>
    <name evidence="1" type="ORF">TCAL_00061</name>
</gene>
<protein>
    <submittedName>
        <fullName evidence="1">Uncharacterized protein</fullName>
    </submittedName>
</protein>
<dbReference type="Proteomes" id="UP000318571">
    <property type="component" value="Chromosome 5"/>
</dbReference>